<name>A0A2N9VUM1_9HYPH</name>
<organism evidence="2 3">
    <name type="scientific">Phyllobacterium zundukense</name>
    <dbReference type="NCBI Taxonomy" id="1867719"/>
    <lineage>
        <taxon>Bacteria</taxon>
        <taxon>Pseudomonadati</taxon>
        <taxon>Pseudomonadota</taxon>
        <taxon>Alphaproteobacteria</taxon>
        <taxon>Hyphomicrobiales</taxon>
        <taxon>Phyllobacteriaceae</taxon>
        <taxon>Phyllobacterium</taxon>
    </lineage>
</organism>
<proteinExistence type="predicted"/>
<dbReference type="Proteomes" id="UP000232163">
    <property type="component" value="Unassembled WGS sequence"/>
</dbReference>
<keyword evidence="3" id="KW-1185">Reference proteome</keyword>
<gene>
    <name evidence="2" type="ORF">B5P45_19055</name>
</gene>
<evidence type="ECO:0000313" key="3">
    <source>
        <dbReference type="Proteomes" id="UP000232163"/>
    </source>
</evidence>
<protein>
    <submittedName>
        <fullName evidence="2">Uncharacterized protein</fullName>
    </submittedName>
</protein>
<dbReference type="AlphaFoldDB" id="A0A2N9VUM1"/>
<evidence type="ECO:0000256" key="1">
    <source>
        <dbReference type="SAM" id="MobiDB-lite"/>
    </source>
</evidence>
<dbReference type="EMBL" id="MZMT01000044">
    <property type="protein sequence ID" value="PIO43189.1"/>
    <property type="molecule type" value="Genomic_DNA"/>
</dbReference>
<sequence>MFLAGCLSDFFRRIIVHGGNGEADNQVRPYRPGVCRQEASRDDRDIRQRAKERSRCETTAVPLENASA</sequence>
<feature type="region of interest" description="Disordered" evidence="1">
    <location>
        <begin position="34"/>
        <end position="68"/>
    </location>
</feature>
<feature type="compositionally biased region" description="Basic and acidic residues" evidence="1">
    <location>
        <begin position="38"/>
        <end position="56"/>
    </location>
</feature>
<comment type="caution">
    <text evidence="2">The sequence shown here is derived from an EMBL/GenBank/DDBJ whole genome shotgun (WGS) entry which is preliminary data.</text>
</comment>
<evidence type="ECO:0000313" key="2">
    <source>
        <dbReference type="EMBL" id="PIO43189.1"/>
    </source>
</evidence>
<accession>A0A2N9VUM1</accession>
<dbReference type="KEGG" id="pht:BLM14_27025"/>
<reference evidence="3" key="1">
    <citation type="journal article" date="2017" name="Int J Environ Stud">
        <title>Does the Miocene-Pliocene relict legume Oxytropis triphylla form nitrogen-fixing nodules with a combination of bacterial strains?</title>
        <authorList>
            <person name="Safronova V."/>
            <person name="Belimov A."/>
            <person name="Sazanova A."/>
            <person name="Kuznetsova I."/>
            <person name="Popova J."/>
            <person name="Andronov E."/>
            <person name="Verkhozina A."/>
            <person name="Tikhonovich I."/>
        </authorList>
    </citation>
    <scope>NUCLEOTIDE SEQUENCE [LARGE SCALE GENOMIC DNA]</scope>
    <source>
        <strain evidence="3">Tri-38</strain>
    </source>
</reference>